<name>A0A7L6N528_9MOLU</name>
<organism evidence="3 4">
    <name type="scientific">Hujiaoplasma nucleasis</name>
    <dbReference type="NCBI Taxonomy" id="2725268"/>
    <lineage>
        <taxon>Bacteria</taxon>
        <taxon>Bacillati</taxon>
        <taxon>Mycoplasmatota</taxon>
        <taxon>Mollicutes</taxon>
        <taxon>Candidatus Izemoplasmatales</taxon>
        <taxon>Hujiaoplasmataceae</taxon>
        <taxon>Hujiaoplasma</taxon>
    </lineage>
</organism>
<dbReference type="EMBL" id="CP051151">
    <property type="protein sequence ID" value="QLY40105.1"/>
    <property type="molecule type" value="Genomic_DNA"/>
</dbReference>
<proteinExistence type="predicted"/>
<dbReference type="InterPro" id="IPR006674">
    <property type="entry name" value="HD_domain"/>
</dbReference>
<dbReference type="SUPFAM" id="SSF109604">
    <property type="entry name" value="HD-domain/PDEase-like"/>
    <property type="match status" value="1"/>
</dbReference>
<dbReference type="CDD" id="cd00077">
    <property type="entry name" value="HDc"/>
    <property type="match status" value="1"/>
</dbReference>
<evidence type="ECO:0000256" key="1">
    <source>
        <dbReference type="ARBA" id="ARBA00022801"/>
    </source>
</evidence>
<dbReference type="PANTHER" id="PTHR37294:SF1">
    <property type="entry name" value="3'-5' EXORIBONUCLEASE YHAM"/>
    <property type="match status" value="1"/>
</dbReference>
<dbReference type="Gene3D" id="1.10.3210.10">
    <property type="entry name" value="Hypothetical protein af1432"/>
    <property type="match status" value="1"/>
</dbReference>
<gene>
    <name evidence="3" type="ORF">HF295_04195</name>
</gene>
<dbReference type="AlphaFoldDB" id="A0A7L6N528"/>
<dbReference type="RefSeq" id="WP_312030926.1">
    <property type="nucleotide sequence ID" value="NZ_CP051151.1"/>
</dbReference>
<evidence type="ECO:0000259" key="2">
    <source>
        <dbReference type="Pfam" id="PF01966"/>
    </source>
</evidence>
<keyword evidence="1" id="KW-0378">Hydrolase</keyword>
<keyword evidence="4" id="KW-1185">Reference proteome</keyword>
<evidence type="ECO:0000313" key="4">
    <source>
        <dbReference type="Proteomes" id="UP000512167"/>
    </source>
</evidence>
<dbReference type="Proteomes" id="UP000512167">
    <property type="component" value="Chromosome"/>
</dbReference>
<dbReference type="PANTHER" id="PTHR37294">
    <property type="entry name" value="3'-5' EXORIBONUCLEASE YHAM"/>
    <property type="match status" value="1"/>
</dbReference>
<sequence>MIEVGQTYDFFGKVNLIDDSTYESYPVNVTTENNETVIVRVKQSKKVELNKIYFFNTKAIEFKDKIHLEASNFTPIEDTDIEDENREKLMKFFYEYAPINIVDIKKDIEVAIGQIKNKVIKDISDKIYQRFQKDFYLYPAASKFHHAYISGLAYHTHSMLRLSEGFMAVYPFLNRDLMVSGIILHDICKIFEFTSYENSEYTIKGKLIGHISMGVNLIHEVAKDLGYEESEEVMLLEHILISHHYYGNFGSPKKPNIAEALMIHFIDNIDSKACVLGEELDLVNKGELTKSMPVLDRERYYKHHLTNE</sequence>
<dbReference type="InterPro" id="IPR003607">
    <property type="entry name" value="HD/PDEase_dom"/>
</dbReference>
<accession>A0A7L6N528</accession>
<dbReference type="GO" id="GO:0031125">
    <property type="term" value="P:rRNA 3'-end processing"/>
    <property type="evidence" value="ECO:0007669"/>
    <property type="project" value="TreeGrafter"/>
</dbReference>
<dbReference type="KEGG" id="tbk:HF295_04195"/>
<protein>
    <submittedName>
        <fullName evidence="3">HD domain-containing protein</fullName>
    </submittedName>
</protein>
<dbReference type="InterPro" id="IPR050798">
    <property type="entry name" value="YhaM_exoribonuc/phosphodiest"/>
</dbReference>
<feature type="domain" description="HD" evidence="2">
    <location>
        <begin position="154"/>
        <end position="270"/>
    </location>
</feature>
<evidence type="ECO:0000313" key="3">
    <source>
        <dbReference type="EMBL" id="QLY40105.1"/>
    </source>
</evidence>
<dbReference type="Pfam" id="PF01966">
    <property type="entry name" value="HD"/>
    <property type="match status" value="1"/>
</dbReference>
<dbReference type="GO" id="GO:0016787">
    <property type="term" value="F:hydrolase activity"/>
    <property type="evidence" value="ECO:0007669"/>
    <property type="project" value="UniProtKB-KW"/>
</dbReference>
<reference evidence="3 4" key="1">
    <citation type="submission" date="2020-04" db="EMBL/GenBank/DDBJ databases">
        <authorList>
            <person name="Zheng R.K."/>
            <person name="Sun C.M."/>
        </authorList>
    </citation>
    <scope>NUCLEOTIDE SEQUENCE [LARGE SCALE GENOMIC DNA]</scope>
    <source>
        <strain evidence="4">zrk29</strain>
    </source>
</reference>